<name>A0A5J4W096_9EUKA</name>
<protein>
    <recommendedName>
        <fullName evidence="3">Tyr recombinase domain-containing protein</fullName>
    </recommendedName>
</protein>
<organism evidence="1 2">
    <name type="scientific">Streblomastix strix</name>
    <dbReference type="NCBI Taxonomy" id="222440"/>
    <lineage>
        <taxon>Eukaryota</taxon>
        <taxon>Metamonada</taxon>
        <taxon>Preaxostyla</taxon>
        <taxon>Oxymonadida</taxon>
        <taxon>Streblomastigidae</taxon>
        <taxon>Streblomastix</taxon>
    </lineage>
</organism>
<evidence type="ECO:0000313" key="2">
    <source>
        <dbReference type="Proteomes" id="UP000324800"/>
    </source>
</evidence>
<dbReference type="Proteomes" id="UP000324800">
    <property type="component" value="Unassembled WGS sequence"/>
</dbReference>
<dbReference type="EMBL" id="SNRW01004137">
    <property type="protein sequence ID" value="KAA6388040.1"/>
    <property type="molecule type" value="Genomic_DNA"/>
</dbReference>
<accession>A0A5J4W096</accession>
<sequence>MQTYDYNRKQSLYFTHTNFQKLEIEFDDPRATFFEWLKRIGNKYGRSIRFNKFGALQRNEEITVAAKRGQISLRLKKLLDVIGVKGKQVYSFRHSAAATQLIVMGLDETLLNTYTGHARNSKSTNDYYEMPSCNIDKQVRELLTMISNKLVGMRSQQSFMGRCAHAVR</sequence>
<proteinExistence type="predicted"/>
<evidence type="ECO:0000313" key="1">
    <source>
        <dbReference type="EMBL" id="KAA6388040.1"/>
    </source>
</evidence>
<dbReference type="AlphaFoldDB" id="A0A5J4W096"/>
<gene>
    <name evidence="1" type="ORF">EZS28_016429</name>
</gene>
<reference evidence="1 2" key="1">
    <citation type="submission" date="2019-03" db="EMBL/GenBank/DDBJ databases">
        <title>Single cell metagenomics reveals metabolic interactions within the superorganism composed of flagellate Streblomastix strix and complex community of Bacteroidetes bacteria on its surface.</title>
        <authorList>
            <person name="Treitli S.C."/>
            <person name="Kolisko M."/>
            <person name="Husnik F."/>
            <person name="Keeling P."/>
            <person name="Hampl V."/>
        </authorList>
    </citation>
    <scope>NUCLEOTIDE SEQUENCE [LARGE SCALE GENOMIC DNA]</scope>
    <source>
        <strain evidence="1">ST1C</strain>
    </source>
</reference>
<evidence type="ECO:0008006" key="3">
    <source>
        <dbReference type="Google" id="ProtNLM"/>
    </source>
</evidence>
<comment type="caution">
    <text evidence="1">The sequence shown here is derived from an EMBL/GenBank/DDBJ whole genome shotgun (WGS) entry which is preliminary data.</text>
</comment>